<dbReference type="Proteomes" id="UP000746503">
    <property type="component" value="Unassembled WGS sequence"/>
</dbReference>
<dbReference type="Pfam" id="PF02397">
    <property type="entry name" value="Bac_transf"/>
    <property type="match status" value="1"/>
</dbReference>
<evidence type="ECO:0000256" key="2">
    <source>
        <dbReference type="SAM" id="MobiDB-lite"/>
    </source>
</evidence>
<dbReference type="RefSeq" id="WP_167935519.1">
    <property type="nucleotide sequence ID" value="NZ_JAAVJB010000346.1"/>
</dbReference>
<dbReference type="PANTHER" id="PTHR30576:SF0">
    <property type="entry name" value="UNDECAPRENYL-PHOSPHATE N-ACETYLGALACTOSAMINYL 1-PHOSPHATE TRANSFERASE-RELATED"/>
    <property type="match status" value="1"/>
</dbReference>
<name>A0ABX1ATV8_9ACTN</name>
<feature type="compositionally biased region" description="Low complexity" evidence="2">
    <location>
        <begin position="180"/>
        <end position="189"/>
    </location>
</feature>
<feature type="compositionally biased region" description="Low complexity" evidence="2">
    <location>
        <begin position="132"/>
        <end position="147"/>
    </location>
</feature>
<feature type="region of interest" description="Disordered" evidence="2">
    <location>
        <begin position="121"/>
        <end position="198"/>
    </location>
</feature>
<dbReference type="GO" id="GO:0016740">
    <property type="term" value="F:transferase activity"/>
    <property type="evidence" value="ECO:0007669"/>
    <property type="project" value="UniProtKB-KW"/>
</dbReference>
<dbReference type="InterPro" id="IPR003362">
    <property type="entry name" value="Bact_transf"/>
</dbReference>
<evidence type="ECO:0000313" key="4">
    <source>
        <dbReference type="EMBL" id="NJP69051.1"/>
    </source>
</evidence>
<evidence type="ECO:0000259" key="3">
    <source>
        <dbReference type="Pfam" id="PF02397"/>
    </source>
</evidence>
<feature type="domain" description="Bacterial sugar transferase" evidence="3">
    <location>
        <begin position="288"/>
        <end position="466"/>
    </location>
</feature>
<sequence>MVALHVRAGLHRAGPFATALAELPRLAAQSTVGLCVAQTVLVLAGAQPVPFLPFVAVVALYPPVACAARAAVRAAQRRGHRLRPRPAVVVAGGPGGGALAGVLGDHPEYGMRPVAVVVPSRDREVPEPGPRPDGAAAAPGAGDVATGRPAPVLPAVPAGRSELPAPAVRREPGRSVTSLPGAPGTTAAPGGPPRLSGGDLGAVATLLDGEQVLDAFVVRGPDEPEDPELLALCHRLGCTVWLVDVGPGRSTGTAARPATDPAGHLWGFACRRLDPPAATPGTVARIAKRCLDVTGAAALLLLTAPLLLGCAAAVRTVDGPGVLFRQQRIGQGGRPFVILKFRTLRPADDTEAATRWNVAGDNRMSGVGSTLRRTSLDELPQLWNVLRGDMSLVGPRPERPHFVSEFSRSHPGYARRHRMPAGLTGLAQVSGLRGDTSIEERARFDNHYIDTWSLWQDVSIMLRTSVGCFRCGGS</sequence>
<comment type="caution">
    <text evidence="4">The sequence shown here is derived from an EMBL/GenBank/DDBJ whole genome shotgun (WGS) entry which is preliminary data.</text>
</comment>
<proteinExistence type="inferred from homology"/>
<evidence type="ECO:0000256" key="1">
    <source>
        <dbReference type="ARBA" id="ARBA00006464"/>
    </source>
</evidence>
<comment type="similarity">
    <text evidence="1">Belongs to the bacterial sugar transferase family.</text>
</comment>
<gene>
    <name evidence="4" type="ORF">HCJ92_22895</name>
</gene>
<reference evidence="4 5" key="1">
    <citation type="submission" date="2020-03" db="EMBL/GenBank/DDBJ databases">
        <title>Draft genome of Streptomyces sp. ventii, isolated from the Axial Seamount in the Pacific Ocean, and resequencing of the two type strains Streptomyces lonarensis strain NCL 716 and Streptomyces bohaiensis strain 11A07.</title>
        <authorList>
            <person name="Loughran R.M."/>
            <person name="Pfannmuller K.M."/>
            <person name="Wasson B.J."/>
            <person name="Deadmond M.C."/>
            <person name="Paddock B.E."/>
            <person name="Koyack M.J."/>
            <person name="Gallegos D.A."/>
            <person name="Mitchell E.A."/>
            <person name="Ushijima B."/>
            <person name="Saw J.H."/>
            <person name="Mcphail K.L."/>
            <person name="Videau P."/>
        </authorList>
    </citation>
    <scope>NUCLEOTIDE SEQUENCE [LARGE SCALE GENOMIC DNA]</scope>
    <source>
        <strain evidence="5">5675061</strain>
    </source>
</reference>
<organism evidence="4 5">
    <name type="scientific">Streptomyces spiramenti</name>
    <dbReference type="NCBI Taxonomy" id="2720606"/>
    <lineage>
        <taxon>Bacteria</taxon>
        <taxon>Bacillati</taxon>
        <taxon>Actinomycetota</taxon>
        <taxon>Actinomycetes</taxon>
        <taxon>Kitasatosporales</taxon>
        <taxon>Streptomycetaceae</taxon>
        <taxon>Streptomyces</taxon>
    </lineage>
</organism>
<protein>
    <submittedName>
        <fullName evidence="4">Sugar transferase</fullName>
    </submittedName>
</protein>
<dbReference type="EMBL" id="JAAVJB010000346">
    <property type="protein sequence ID" value="NJP69051.1"/>
    <property type="molecule type" value="Genomic_DNA"/>
</dbReference>
<keyword evidence="4" id="KW-0808">Transferase</keyword>
<keyword evidence="5" id="KW-1185">Reference proteome</keyword>
<dbReference type="PANTHER" id="PTHR30576">
    <property type="entry name" value="COLANIC BIOSYNTHESIS UDP-GLUCOSE LIPID CARRIER TRANSFERASE"/>
    <property type="match status" value="1"/>
</dbReference>
<evidence type="ECO:0000313" key="5">
    <source>
        <dbReference type="Proteomes" id="UP000746503"/>
    </source>
</evidence>
<accession>A0ABX1ATV8</accession>